<proteinExistence type="predicted"/>
<dbReference type="EMBL" id="KV442033">
    <property type="protein sequence ID" value="OAQ30806.1"/>
    <property type="molecule type" value="Genomic_DNA"/>
</dbReference>
<keyword evidence="2" id="KW-0963">Cytoplasm</keyword>
<dbReference type="AlphaFoldDB" id="A0A197K287"/>
<feature type="domain" description="CLIP1 zinc knuckle" evidence="7">
    <location>
        <begin position="188"/>
        <end position="204"/>
    </location>
</feature>
<dbReference type="InterPro" id="IPR032108">
    <property type="entry name" value="CLIP1_ZNF"/>
</dbReference>
<comment type="subcellular location">
    <subcellularLocation>
        <location evidence="1">Cytoplasm</location>
        <location evidence="1">Cytoskeleton</location>
    </subcellularLocation>
</comment>
<dbReference type="GO" id="GO:0005874">
    <property type="term" value="C:microtubule"/>
    <property type="evidence" value="ECO:0007669"/>
    <property type="project" value="UniProtKB-KW"/>
</dbReference>
<gene>
    <name evidence="8" type="ORF">K457DRAFT_73053</name>
</gene>
<protein>
    <recommendedName>
        <fullName evidence="7">CLIP1 zinc knuckle domain-containing protein</fullName>
    </recommendedName>
</protein>
<feature type="compositionally biased region" description="Polar residues" evidence="6">
    <location>
        <begin position="123"/>
        <end position="136"/>
    </location>
</feature>
<evidence type="ECO:0000256" key="6">
    <source>
        <dbReference type="SAM" id="MobiDB-lite"/>
    </source>
</evidence>
<keyword evidence="5" id="KW-0206">Cytoskeleton</keyword>
<keyword evidence="4" id="KW-0175">Coiled coil</keyword>
<dbReference type="OrthoDB" id="2130750at2759"/>
<organism evidence="8 9">
    <name type="scientific">Linnemannia elongata AG-77</name>
    <dbReference type="NCBI Taxonomy" id="1314771"/>
    <lineage>
        <taxon>Eukaryota</taxon>
        <taxon>Fungi</taxon>
        <taxon>Fungi incertae sedis</taxon>
        <taxon>Mucoromycota</taxon>
        <taxon>Mortierellomycotina</taxon>
        <taxon>Mortierellomycetes</taxon>
        <taxon>Mortierellales</taxon>
        <taxon>Mortierellaceae</taxon>
        <taxon>Linnemannia</taxon>
    </lineage>
</organism>
<dbReference type="Gene3D" id="4.10.60.10">
    <property type="entry name" value="Zinc finger, CCHC-type"/>
    <property type="match status" value="1"/>
</dbReference>
<evidence type="ECO:0000313" key="9">
    <source>
        <dbReference type="Proteomes" id="UP000078512"/>
    </source>
</evidence>
<evidence type="ECO:0000256" key="2">
    <source>
        <dbReference type="ARBA" id="ARBA00022490"/>
    </source>
</evidence>
<sequence>MLKTEMNQTKSQLEMTRLLEKRDLSYDERSVIRLEGLLKEKQALLDRLTKAHASEMRDLRQRYVDLDRSKAYEVGQLNKELTELESLIESKIFHEADLEEEVQRKQKQIDRLQQEISDLKRQLSATPSGPSSSPHMSTMAMPLEDDEVLFCEICEIEGHDIISCKAVYNANKTGMRRYESSSSISSTPYCENCEEFGLHYTDECPNESLTYVFRVH</sequence>
<evidence type="ECO:0000259" key="7">
    <source>
        <dbReference type="Pfam" id="PF16641"/>
    </source>
</evidence>
<accession>A0A197K287</accession>
<dbReference type="STRING" id="1314771.A0A197K287"/>
<dbReference type="Pfam" id="PF16641">
    <property type="entry name" value="CLIP1_ZNF"/>
    <property type="match status" value="2"/>
</dbReference>
<name>A0A197K287_9FUNG</name>
<evidence type="ECO:0000256" key="4">
    <source>
        <dbReference type="ARBA" id="ARBA00023054"/>
    </source>
</evidence>
<feature type="region of interest" description="Disordered" evidence="6">
    <location>
        <begin position="120"/>
        <end position="139"/>
    </location>
</feature>
<keyword evidence="3" id="KW-0493">Microtubule</keyword>
<evidence type="ECO:0000256" key="5">
    <source>
        <dbReference type="ARBA" id="ARBA00023212"/>
    </source>
</evidence>
<evidence type="ECO:0000256" key="3">
    <source>
        <dbReference type="ARBA" id="ARBA00022701"/>
    </source>
</evidence>
<evidence type="ECO:0000313" key="8">
    <source>
        <dbReference type="EMBL" id="OAQ30806.1"/>
    </source>
</evidence>
<reference evidence="8 9" key="1">
    <citation type="submission" date="2016-05" db="EMBL/GenBank/DDBJ databases">
        <title>Genome sequencing reveals origins of a unique bacterial endosymbiosis in the earliest lineages of terrestrial Fungi.</title>
        <authorList>
            <consortium name="DOE Joint Genome Institute"/>
            <person name="Uehling J."/>
            <person name="Gryganskyi A."/>
            <person name="Hameed K."/>
            <person name="Tschaplinski T."/>
            <person name="Misztal P."/>
            <person name="Wu S."/>
            <person name="Desiro A."/>
            <person name="Vande Pol N."/>
            <person name="Du Z.-Y."/>
            <person name="Zienkiewicz A."/>
            <person name="Zienkiewicz K."/>
            <person name="Morin E."/>
            <person name="Tisserant E."/>
            <person name="Splivallo R."/>
            <person name="Hainaut M."/>
            <person name="Henrissat B."/>
            <person name="Ohm R."/>
            <person name="Kuo A."/>
            <person name="Yan J."/>
            <person name="Lipzen A."/>
            <person name="Nolan M."/>
            <person name="Labutti K."/>
            <person name="Barry K."/>
            <person name="Goldstein A."/>
            <person name="Labbe J."/>
            <person name="Schadt C."/>
            <person name="Tuskan G."/>
            <person name="Grigoriev I."/>
            <person name="Martin F."/>
            <person name="Vilgalys R."/>
            <person name="Bonito G."/>
        </authorList>
    </citation>
    <scope>NUCLEOTIDE SEQUENCE [LARGE SCALE GENOMIC DNA]</scope>
    <source>
        <strain evidence="8 9">AG-77</strain>
    </source>
</reference>
<feature type="domain" description="CLIP1 zinc knuckle" evidence="7">
    <location>
        <begin position="149"/>
        <end position="164"/>
    </location>
</feature>
<keyword evidence="9" id="KW-1185">Reference proteome</keyword>
<evidence type="ECO:0000256" key="1">
    <source>
        <dbReference type="ARBA" id="ARBA00004245"/>
    </source>
</evidence>
<dbReference type="Proteomes" id="UP000078512">
    <property type="component" value="Unassembled WGS sequence"/>
</dbReference>